<dbReference type="Pfam" id="PF20989">
    <property type="entry name" value="Sarcoglycan_2_C"/>
    <property type="match status" value="1"/>
</dbReference>
<feature type="domain" description="Sarcoglycan alpha/epsilon N-terminal" evidence="3">
    <location>
        <begin position="24"/>
        <end position="110"/>
    </location>
</feature>
<feature type="chain" id="PRO_5021414344" evidence="2">
    <location>
        <begin position="20"/>
        <end position="370"/>
    </location>
</feature>
<sequence>MNLIIYTVFFAFCAKYSIAQYHVRTDEVFVIQLSPTLFNVSDIDPLDQYSYSAALHELPDLPKWMSLVFNPNVKLGFIYGTPPANLEQVKLDLIASNIFTFETSTKEVTIDIFPKEDPASRQIKMKIHNLNVEDLMDEHRYTKLLDVFRKVLWPESSLDLHLVELYSALAAGGRRPARRQDGEGVVLTLGSNAEFSEVLRELEREVSPLWLLRQCPRDFKKTSSERYFRTKGFLLDWCSFKLIPQNTSLLVLSSVAPPNVDFKPDRTELVKINQILSEDWDTDIWNAPAKWEIPRRSYTEEGVVAVFIPLVMLLILAALLTAVLGVHPEGAEPEEGQEGGQKIMMELQQLSTNTAADIEEIRKKTYTKNA</sequence>
<organism evidence="5">
    <name type="scientific">Simocephalus serrulatus</name>
    <dbReference type="NCBI Taxonomy" id="117539"/>
    <lineage>
        <taxon>Eukaryota</taxon>
        <taxon>Metazoa</taxon>
        <taxon>Ecdysozoa</taxon>
        <taxon>Arthropoda</taxon>
        <taxon>Crustacea</taxon>
        <taxon>Branchiopoda</taxon>
        <taxon>Diplostraca</taxon>
        <taxon>Cladocera</taxon>
        <taxon>Anomopoda</taxon>
        <taxon>Daphniidae</taxon>
        <taxon>Simocephalus</taxon>
    </lineage>
</organism>
<dbReference type="PANTHER" id="PTHR10132:SF14">
    <property type="entry name" value="SARCOGLYCAN ALPHA, ISOFORM C"/>
    <property type="match status" value="1"/>
</dbReference>
<dbReference type="InterPro" id="IPR048347">
    <property type="entry name" value="Sarcoglycan_C"/>
</dbReference>
<evidence type="ECO:0000313" key="5">
    <source>
        <dbReference type="EMBL" id="SVE94195.1"/>
    </source>
</evidence>
<evidence type="ECO:0000256" key="2">
    <source>
        <dbReference type="SAM" id="SignalP"/>
    </source>
</evidence>
<dbReference type="PANTHER" id="PTHR10132">
    <property type="entry name" value="ALPHA-/EPSILON-SARCOGLYCAN FAMILY MEMBER"/>
    <property type="match status" value="1"/>
</dbReference>
<keyword evidence="1" id="KW-0812">Transmembrane</keyword>
<evidence type="ECO:0000259" key="4">
    <source>
        <dbReference type="Pfam" id="PF20989"/>
    </source>
</evidence>
<protein>
    <submittedName>
        <fullName evidence="5">EOG090X04W0</fullName>
    </submittedName>
</protein>
<feature type="signal peptide" evidence="2">
    <location>
        <begin position="1"/>
        <end position="19"/>
    </location>
</feature>
<dbReference type="InterPro" id="IPR015919">
    <property type="entry name" value="Cadherin-like_sf"/>
</dbReference>
<keyword evidence="2" id="KW-0732">Signal</keyword>
<dbReference type="SUPFAM" id="SSF49313">
    <property type="entry name" value="Cadherin-like"/>
    <property type="match status" value="1"/>
</dbReference>
<accession>A0A4Y7NQ01</accession>
<dbReference type="GO" id="GO:0005509">
    <property type="term" value="F:calcium ion binding"/>
    <property type="evidence" value="ECO:0007669"/>
    <property type="project" value="InterPro"/>
</dbReference>
<evidence type="ECO:0000259" key="3">
    <source>
        <dbReference type="Pfam" id="PF05510"/>
    </source>
</evidence>
<dbReference type="Pfam" id="PF05510">
    <property type="entry name" value="Sarcoglycan_2"/>
    <property type="match status" value="1"/>
</dbReference>
<reference evidence="5" key="1">
    <citation type="submission" date="2018-08" db="EMBL/GenBank/DDBJ databases">
        <authorList>
            <person name="Cornetti L."/>
        </authorList>
    </citation>
    <scope>NUCLEOTIDE SEQUENCE</scope>
    <source>
        <strain evidence="5">OM-SAIQ-clone2</strain>
    </source>
</reference>
<dbReference type="InterPro" id="IPR008908">
    <property type="entry name" value="Sarcoglycan_alpha/epsilon"/>
</dbReference>
<keyword evidence="1" id="KW-1133">Transmembrane helix</keyword>
<name>A0A4Y7NQ01_9CRUS</name>
<proteinExistence type="evidence at transcript level"/>
<gene>
    <name evidence="5" type="primary">EOG090X04W0</name>
</gene>
<dbReference type="InterPro" id="IPR048346">
    <property type="entry name" value="Sarcoglycan_N"/>
</dbReference>
<keyword evidence="1" id="KW-0472">Membrane</keyword>
<evidence type="ECO:0000256" key="1">
    <source>
        <dbReference type="SAM" id="Phobius"/>
    </source>
</evidence>
<dbReference type="EMBL" id="LR024576">
    <property type="protein sequence ID" value="SVE94195.1"/>
    <property type="molecule type" value="mRNA"/>
</dbReference>
<dbReference type="GO" id="GO:0016012">
    <property type="term" value="C:sarcoglycan complex"/>
    <property type="evidence" value="ECO:0007669"/>
    <property type="project" value="InterPro"/>
</dbReference>
<feature type="domain" description="Sarcoglycan alpha/epsilon second" evidence="4">
    <location>
        <begin position="119"/>
        <end position="243"/>
    </location>
</feature>
<dbReference type="AlphaFoldDB" id="A0A4Y7NQ01"/>
<feature type="transmembrane region" description="Helical" evidence="1">
    <location>
        <begin position="303"/>
        <end position="326"/>
    </location>
</feature>